<dbReference type="RefSeq" id="WP_049995456.1">
    <property type="nucleotide sequence ID" value="NZ_CP031310.1"/>
</dbReference>
<organism evidence="1 2">
    <name type="scientific">Halapricum salinum</name>
    <dbReference type="NCBI Taxonomy" id="1457250"/>
    <lineage>
        <taxon>Archaea</taxon>
        <taxon>Methanobacteriati</taxon>
        <taxon>Methanobacteriota</taxon>
        <taxon>Stenosarchaea group</taxon>
        <taxon>Halobacteria</taxon>
        <taxon>Halobacteriales</taxon>
        <taxon>Haloarculaceae</taxon>
        <taxon>Halapricum</taxon>
    </lineage>
</organism>
<sequence>MHADYATVSVQELLAPDETALDLPWATFVGDHGKSHTFEVPATNPTDSYLEIQAYDVAEYGHQIMLNDEPLSGFDIPPGEGWQYWMDTIAGSPLRPGENRLRFERDGATDDAFAVGTVVVHWRTDSPEE</sequence>
<dbReference type="GeneID" id="39847582"/>
<proteinExistence type="predicted"/>
<dbReference type="InterPro" id="IPR055807">
    <property type="entry name" value="DUF7383"/>
</dbReference>
<dbReference type="AlphaFoldDB" id="A0A4D6HBU4"/>
<dbReference type="KEGG" id="hsn:DV733_06915"/>
<dbReference type="Proteomes" id="UP000296706">
    <property type="component" value="Chromosome"/>
</dbReference>
<dbReference type="InterPro" id="IPR008979">
    <property type="entry name" value="Galactose-bd-like_sf"/>
</dbReference>
<dbReference type="OrthoDB" id="317492at2157"/>
<dbReference type="STRING" id="1457250.GCA_000755225_00100"/>
<name>A0A4D6HBU4_9EURY</name>
<gene>
    <name evidence="1" type="ORF">DV733_06915</name>
</gene>
<dbReference type="EMBL" id="CP031310">
    <property type="protein sequence ID" value="QCC50991.1"/>
    <property type="molecule type" value="Genomic_DNA"/>
</dbReference>
<protein>
    <submittedName>
        <fullName evidence="1">Uncharacterized protein</fullName>
    </submittedName>
</protein>
<dbReference type="Pfam" id="PF24108">
    <property type="entry name" value="DUF7383"/>
    <property type="match status" value="1"/>
</dbReference>
<keyword evidence="2" id="KW-1185">Reference proteome</keyword>
<evidence type="ECO:0000313" key="2">
    <source>
        <dbReference type="Proteomes" id="UP000296706"/>
    </source>
</evidence>
<accession>A0A4D6HBU4</accession>
<evidence type="ECO:0000313" key="1">
    <source>
        <dbReference type="EMBL" id="QCC50991.1"/>
    </source>
</evidence>
<dbReference type="SUPFAM" id="SSF49785">
    <property type="entry name" value="Galactose-binding domain-like"/>
    <property type="match status" value="1"/>
</dbReference>
<reference evidence="1 2" key="1">
    <citation type="journal article" date="2019" name="Nat. Commun.">
        <title>A new type of DNA phosphorothioation-based antiviral system in archaea.</title>
        <authorList>
            <person name="Xiong L."/>
            <person name="Liu S."/>
            <person name="Chen S."/>
            <person name="Xiao Y."/>
            <person name="Zhu B."/>
            <person name="Gao Y."/>
            <person name="Zhang Y."/>
            <person name="Chen B."/>
            <person name="Luo J."/>
            <person name="Deng Z."/>
            <person name="Chen X."/>
            <person name="Wang L."/>
            <person name="Chen S."/>
        </authorList>
    </citation>
    <scope>NUCLEOTIDE SEQUENCE [LARGE SCALE GENOMIC DNA]</scope>
    <source>
        <strain evidence="1 2">CBA1105</strain>
    </source>
</reference>
<dbReference type="Gene3D" id="2.60.120.260">
    <property type="entry name" value="Galactose-binding domain-like"/>
    <property type="match status" value="1"/>
</dbReference>